<dbReference type="Proteomes" id="UP000229916">
    <property type="component" value="Unassembled WGS sequence"/>
</dbReference>
<keyword evidence="2 4" id="KW-0547">Nucleotide-binding</keyword>
<name>A0A2M7ANN3_UNCKA</name>
<comment type="cofactor">
    <cofactor evidence="5">
        <name>Mg(2+)</name>
        <dbReference type="ChEBI" id="CHEBI:18420"/>
    </cofactor>
</comment>
<keyword evidence="5" id="KW-0460">Magnesium</keyword>
<dbReference type="SUPFAM" id="SSF100950">
    <property type="entry name" value="NagB/RpiA/CoA transferase-like"/>
    <property type="match status" value="1"/>
</dbReference>
<dbReference type="EC" id="6.3.3.2" evidence="5"/>
<dbReference type="InterPro" id="IPR024185">
    <property type="entry name" value="FTHF_cligase-like_sf"/>
</dbReference>
<dbReference type="EMBL" id="PEWD01000036">
    <property type="protein sequence ID" value="PIU69007.1"/>
    <property type="molecule type" value="Genomic_DNA"/>
</dbReference>
<dbReference type="PIRSF" id="PIRSF006806">
    <property type="entry name" value="FTHF_cligase"/>
    <property type="match status" value="1"/>
</dbReference>
<evidence type="ECO:0000256" key="5">
    <source>
        <dbReference type="RuleBase" id="RU361279"/>
    </source>
</evidence>
<evidence type="ECO:0000313" key="7">
    <source>
        <dbReference type="Proteomes" id="UP000229916"/>
    </source>
</evidence>
<keyword evidence="3 4" id="KW-0067">ATP-binding</keyword>
<dbReference type="NCBIfam" id="TIGR02727">
    <property type="entry name" value="MTHFS_bact"/>
    <property type="match status" value="1"/>
</dbReference>
<dbReference type="Pfam" id="PF01812">
    <property type="entry name" value="5-FTHF_cyc-lig"/>
    <property type="match status" value="1"/>
</dbReference>
<dbReference type="InterPro" id="IPR002698">
    <property type="entry name" value="FTHF_cligase"/>
</dbReference>
<evidence type="ECO:0000256" key="2">
    <source>
        <dbReference type="ARBA" id="ARBA00022741"/>
    </source>
</evidence>
<dbReference type="GO" id="GO:0030272">
    <property type="term" value="F:5-formyltetrahydrofolate cyclo-ligase activity"/>
    <property type="evidence" value="ECO:0007669"/>
    <property type="project" value="UniProtKB-EC"/>
</dbReference>
<dbReference type="PANTHER" id="PTHR23407">
    <property type="entry name" value="ATPASE INHIBITOR/5-FORMYLTETRAHYDROFOLATE CYCLO-LIGASE"/>
    <property type="match status" value="1"/>
</dbReference>
<evidence type="ECO:0000256" key="4">
    <source>
        <dbReference type="PIRSR" id="PIRSR006806-1"/>
    </source>
</evidence>
<dbReference type="GO" id="GO:0005524">
    <property type="term" value="F:ATP binding"/>
    <property type="evidence" value="ECO:0007669"/>
    <property type="project" value="UniProtKB-KW"/>
</dbReference>
<feature type="binding site" evidence="4">
    <location>
        <begin position="12"/>
        <end position="16"/>
    </location>
    <ligand>
        <name>ATP</name>
        <dbReference type="ChEBI" id="CHEBI:30616"/>
    </ligand>
</feature>
<protein>
    <recommendedName>
        <fullName evidence="5">5-formyltetrahydrofolate cyclo-ligase</fullName>
        <ecNumber evidence="5">6.3.3.2</ecNumber>
    </recommendedName>
</protein>
<dbReference type="PANTHER" id="PTHR23407:SF1">
    <property type="entry name" value="5-FORMYLTETRAHYDROFOLATE CYCLO-LIGASE"/>
    <property type="match status" value="1"/>
</dbReference>
<evidence type="ECO:0000256" key="3">
    <source>
        <dbReference type="ARBA" id="ARBA00022840"/>
    </source>
</evidence>
<dbReference type="Gene3D" id="3.40.50.10420">
    <property type="entry name" value="NagB/RpiA/CoA transferase-like"/>
    <property type="match status" value="1"/>
</dbReference>
<dbReference type="GO" id="GO:0009396">
    <property type="term" value="P:folic acid-containing compound biosynthetic process"/>
    <property type="evidence" value="ECO:0007669"/>
    <property type="project" value="TreeGrafter"/>
</dbReference>
<accession>A0A2M7ANN3</accession>
<dbReference type="AlphaFoldDB" id="A0A2M7ANN3"/>
<feature type="binding site" evidence="4">
    <location>
        <position position="58"/>
    </location>
    <ligand>
        <name>substrate</name>
    </ligand>
</feature>
<sequence length="195" mass="22293">MVSYDRPSFSKKEELRQHFKQKRLSFVGEVKHRADREILSNLETLAVFCKADIIAFYVSLLSEVDTRIIIQKYLKSKIIAVPKIEEKPHLGFYHLRAWSDLRLGKMGILEPEAKLEKIDLSAIQLIIVPGIAFDRKGYRLGFGEGYTDFLLAQIHSPKIGLAYEWQVVPTLPRGPLDQAVDIIITDKTILTVSKK</sequence>
<reference evidence="7" key="1">
    <citation type="submission" date="2017-09" db="EMBL/GenBank/DDBJ databases">
        <title>Depth-based differentiation of microbial function through sediment-hosted aquifers and enrichment of novel symbionts in the deep terrestrial subsurface.</title>
        <authorList>
            <person name="Probst A.J."/>
            <person name="Ladd B."/>
            <person name="Jarett J.K."/>
            <person name="Geller-Mcgrath D.E."/>
            <person name="Sieber C.M.K."/>
            <person name="Emerson J.B."/>
            <person name="Anantharaman K."/>
            <person name="Thomas B.C."/>
            <person name="Malmstrom R."/>
            <person name="Stieglmeier M."/>
            <person name="Klingl A."/>
            <person name="Woyke T."/>
            <person name="Ryan C.M."/>
            <person name="Banfield J.F."/>
        </authorList>
    </citation>
    <scope>NUCLEOTIDE SEQUENCE [LARGE SCALE GENOMIC DNA]</scope>
</reference>
<keyword evidence="6" id="KW-0436">Ligase</keyword>
<organism evidence="6 7">
    <name type="scientific">candidate division WWE3 bacterium CG06_land_8_20_14_3_00_42_16</name>
    <dbReference type="NCBI Taxonomy" id="1975083"/>
    <lineage>
        <taxon>Bacteria</taxon>
        <taxon>Katanobacteria</taxon>
    </lineage>
</organism>
<comment type="catalytic activity">
    <reaction evidence="5">
        <text>(6S)-5-formyl-5,6,7,8-tetrahydrofolate + ATP = (6R)-5,10-methenyltetrahydrofolate + ADP + phosphate</text>
        <dbReference type="Rhea" id="RHEA:10488"/>
        <dbReference type="ChEBI" id="CHEBI:30616"/>
        <dbReference type="ChEBI" id="CHEBI:43474"/>
        <dbReference type="ChEBI" id="CHEBI:57455"/>
        <dbReference type="ChEBI" id="CHEBI:57457"/>
        <dbReference type="ChEBI" id="CHEBI:456216"/>
        <dbReference type="EC" id="6.3.3.2"/>
    </reaction>
</comment>
<comment type="similarity">
    <text evidence="1 5">Belongs to the 5-formyltetrahydrofolate cyclo-ligase family.</text>
</comment>
<gene>
    <name evidence="6" type="ORF">COS81_01810</name>
</gene>
<comment type="caution">
    <text evidence="6">The sequence shown here is derived from an EMBL/GenBank/DDBJ whole genome shotgun (WGS) entry which is preliminary data.</text>
</comment>
<keyword evidence="5" id="KW-0479">Metal-binding</keyword>
<dbReference type="GO" id="GO:0035999">
    <property type="term" value="P:tetrahydrofolate interconversion"/>
    <property type="evidence" value="ECO:0007669"/>
    <property type="project" value="TreeGrafter"/>
</dbReference>
<proteinExistence type="inferred from homology"/>
<dbReference type="GO" id="GO:0046872">
    <property type="term" value="F:metal ion binding"/>
    <property type="evidence" value="ECO:0007669"/>
    <property type="project" value="UniProtKB-KW"/>
</dbReference>
<evidence type="ECO:0000313" key="6">
    <source>
        <dbReference type="EMBL" id="PIU69007.1"/>
    </source>
</evidence>
<feature type="binding site" evidence="4">
    <location>
        <position position="63"/>
    </location>
    <ligand>
        <name>substrate</name>
    </ligand>
</feature>
<evidence type="ECO:0000256" key="1">
    <source>
        <dbReference type="ARBA" id="ARBA00010638"/>
    </source>
</evidence>
<dbReference type="InterPro" id="IPR037171">
    <property type="entry name" value="NagB/RpiA_transferase-like"/>
</dbReference>